<name>A0A935C211_9FIRM</name>
<comment type="caution">
    <text evidence="2">The sequence shown here is derived from an EMBL/GenBank/DDBJ whole genome shotgun (WGS) entry which is preliminary data.</text>
</comment>
<proteinExistence type="predicted"/>
<keyword evidence="3" id="KW-1185">Reference proteome</keyword>
<accession>A0A935C211</accession>
<dbReference type="RefSeq" id="WP_201427772.1">
    <property type="nucleotide sequence ID" value="NZ_JAEQMG010000103.1"/>
</dbReference>
<gene>
    <name evidence="2" type="ORF">JKK62_09985</name>
</gene>
<evidence type="ECO:0000313" key="2">
    <source>
        <dbReference type="EMBL" id="MBK6088966.1"/>
    </source>
</evidence>
<evidence type="ECO:0000259" key="1">
    <source>
        <dbReference type="Pfam" id="PF14194"/>
    </source>
</evidence>
<reference evidence="2" key="1">
    <citation type="submission" date="2021-01" db="EMBL/GenBank/DDBJ databases">
        <title>Genome public.</title>
        <authorList>
            <person name="Liu C."/>
            <person name="Sun Q."/>
        </authorList>
    </citation>
    <scope>NUCLEOTIDE SEQUENCE</scope>
    <source>
        <strain evidence="2">M6</strain>
    </source>
</reference>
<protein>
    <submittedName>
        <fullName evidence="2">Cysteine-rich VLP protein</fullName>
    </submittedName>
</protein>
<dbReference type="AlphaFoldDB" id="A0A935C211"/>
<sequence>MAELSKRDKIRIKKHVTNCCANYSKEYGCLPLETECYMFSIGFTDSKLCKYYEQAVLPTDAELLALFKGIPTKKCRQCGKSFASVGRKVYCSEHCAAEARRRYSAERVKRHRQKKAEM</sequence>
<dbReference type="Proteomes" id="UP000633365">
    <property type="component" value="Unassembled WGS sequence"/>
</dbReference>
<dbReference type="InterPro" id="IPR025973">
    <property type="entry name" value="Cys_rich_VLP_dom"/>
</dbReference>
<dbReference type="EMBL" id="JAEQMG010000103">
    <property type="protein sequence ID" value="MBK6088966.1"/>
    <property type="molecule type" value="Genomic_DNA"/>
</dbReference>
<evidence type="ECO:0000313" key="3">
    <source>
        <dbReference type="Proteomes" id="UP000633365"/>
    </source>
</evidence>
<feature type="domain" description="Cysteine-rich VLP" evidence="1">
    <location>
        <begin position="6"/>
        <end position="60"/>
    </location>
</feature>
<organism evidence="2 3">
    <name type="scientific">Ruminococcus difficilis</name>
    <dbReference type="NCBI Taxonomy" id="2763069"/>
    <lineage>
        <taxon>Bacteria</taxon>
        <taxon>Bacillati</taxon>
        <taxon>Bacillota</taxon>
        <taxon>Clostridia</taxon>
        <taxon>Eubacteriales</taxon>
        <taxon>Oscillospiraceae</taxon>
        <taxon>Ruminococcus</taxon>
    </lineage>
</organism>
<dbReference type="Pfam" id="PF14194">
    <property type="entry name" value="Cys_rich_VLP"/>
    <property type="match status" value="1"/>
</dbReference>